<evidence type="ECO:0000313" key="1">
    <source>
        <dbReference type="EMBL" id="CAI9965437.1"/>
    </source>
</evidence>
<evidence type="ECO:0000313" key="3">
    <source>
        <dbReference type="Proteomes" id="UP001642409"/>
    </source>
</evidence>
<keyword evidence="3" id="KW-1185">Reference proteome</keyword>
<dbReference type="AlphaFoldDB" id="A0AA86QY75"/>
<dbReference type="Proteomes" id="UP001642409">
    <property type="component" value="Unassembled WGS sequence"/>
</dbReference>
<protein>
    <submittedName>
        <fullName evidence="1">Glycosyl hydrolase family 25 protein</fullName>
    </submittedName>
    <submittedName>
        <fullName evidence="2">Glycosyl_hydrolase family 25 protein</fullName>
    </submittedName>
</protein>
<dbReference type="GO" id="GO:0016787">
    <property type="term" value="F:hydrolase activity"/>
    <property type="evidence" value="ECO:0007669"/>
    <property type="project" value="UniProtKB-KW"/>
</dbReference>
<gene>
    <name evidence="2" type="ORF">HINF_LOCUS38781</name>
    <name evidence="1" type="ORF">HINF_LOCUS53082</name>
</gene>
<organism evidence="1">
    <name type="scientific">Hexamita inflata</name>
    <dbReference type="NCBI Taxonomy" id="28002"/>
    <lineage>
        <taxon>Eukaryota</taxon>
        <taxon>Metamonada</taxon>
        <taxon>Diplomonadida</taxon>
        <taxon>Hexamitidae</taxon>
        <taxon>Hexamitinae</taxon>
        <taxon>Hexamita</taxon>
    </lineage>
</organism>
<dbReference type="EMBL" id="CAXDID020000148">
    <property type="protein sequence ID" value="CAL6041128.1"/>
    <property type="molecule type" value="Genomic_DNA"/>
</dbReference>
<evidence type="ECO:0000313" key="2">
    <source>
        <dbReference type="EMBL" id="CAL6041128.1"/>
    </source>
</evidence>
<proteinExistence type="predicted"/>
<dbReference type="EMBL" id="CATOUU010000990">
    <property type="protein sequence ID" value="CAI9965437.1"/>
    <property type="molecule type" value="Genomic_DNA"/>
</dbReference>
<name>A0AA86QY75_9EUKA</name>
<reference evidence="1" key="1">
    <citation type="submission" date="2023-06" db="EMBL/GenBank/DDBJ databases">
        <authorList>
            <person name="Kurt Z."/>
        </authorList>
    </citation>
    <scope>NUCLEOTIDE SEQUENCE</scope>
</reference>
<keyword evidence="1" id="KW-0378">Hydrolase</keyword>
<accession>A0AA86QY75</accession>
<reference evidence="2 3" key="2">
    <citation type="submission" date="2024-07" db="EMBL/GenBank/DDBJ databases">
        <authorList>
            <person name="Akdeniz Z."/>
        </authorList>
    </citation>
    <scope>NUCLEOTIDE SEQUENCE [LARGE SCALE GENOMIC DNA]</scope>
</reference>
<sequence>MVKGWTGAQPHQIWQPHYDNPQSFSDFQWLDQAIHQENDIADCSTQIDRNFY</sequence>
<comment type="caution">
    <text evidence="1">The sequence shown here is derived from an EMBL/GenBank/DDBJ whole genome shotgun (WGS) entry which is preliminary data.</text>
</comment>